<proteinExistence type="predicted"/>
<accession>A0A376YBC1</accession>
<keyword evidence="1" id="KW-1133">Transmembrane helix</keyword>
<organism evidence="2 3">
    <name type="scientific">Escherichia coli</name>
    <dbReference type="NCBI Taxonomy" id="562"/>
    <lineage>
        <taxon>Bacteria</taxon>
        <taxon>Pseudomonadati</taxon>
        <taxon>Pseudomonadota</taxon>
        <taxon>Gammaproteobacteria</taxon>
        <taxon>Enterobacterales</taxon>
        <taxon>Enterobacteriaceae</taxon>
        <taxon>Escherichia</taxon>
    </lineage>
</organism>
<protein>
    <submittedName>
        <fullName evidence="2">Potassium-transporting ATPase subunit C</fullName>
        <ecNumber evidence="2">3.6.3.12</ecNumber>
    </submittedName>
</protein>
<dbReference type="AlphaFoldDB" id="A0A376YBC1"/>
<name>A0A376YBC1_ECOLX</name>
<evidence type="ECO:0000256" key="1">
    <source>
        <dbReference type="SAM" id="Phobius"/>
    </source>
</evidence>
<dbReference type="GO" id="GO:0008556">
    <property type="term" value="F:P-type potassium transmembrane transporter activity"/>
    <property type="evidence" value="ECO:0007669"/>
    <property type="project" value="InterPro"/>
</dbReference>
<keyword evidence="2" id="KW-0378">Hydrolase</keyword>
<keyword evidence="1" id="KW-0472">Membrane</keyword>
<dbReference type="GO" id="GO:0016787">
    <property type="term" value="F:hydrolase activity"/>
    <property type="evidence" value="ECO:0007669"/>
    <property type="project" value="UniProtKB-KW"/>
</dbReference>
<keyword evidence="1" id="KW-0812">Transmembrane</keyword>
<sequence>MSGLRPALSTFIFLLLITGGVYPLLTTVLGQWWFPGRPMVR</sequence>
<dbReference type="EMBL" id="UGDC01000003">
    <property type="protein sequence ID" value="STJ81773.1"/>
    <property type="molecule type" value="Genomic_DNA"/>
</dbReference>
<evidence type="ECO:0000313" key="2">
    <source>
        <dbReference type="EMBL" id="STJ81773.1"/>
    </source>
</evidence>
<dbReference type="Pfam" id="PF02669">
    <property type="entry name" value="KdpC"/>
    <property type="match status" value="1"/>
</dbReference>
<reference evidence="2 3" key="1">
    <citation type="submission" date="2018-06" db="EMBL/GenBank/DDBJ databases">
        <authorList>
            <consortium name="Pathogen Informatics"/>
            <person name="Doyle S."/>
        </authorList>
    </citation>
    <scope>NUCLEOTIDE SEQUENCE [LARGE SCALE GENOMIC DNA]</scope>
    <source>
        <strain evidence="2 3">NCTC9117</strain>
    </source>
</reference>
<gene>
    <name evidence="2" type="primary">kdpC_1</name>
    <name evidence="2" type="ORF">NCTC9117_04351</name>
</gene>
<dbReference type="Proteomes" id="UP000254785">
    <property type="component" value="Unassembled WGS sequence"/>
</dbReference>
<dbReference type="GO" id="GO:0016020">
    <property type="term" value="C:membrane"/>
    <property type="evidence" value="ECO:0007669"/>
    <property type="project" value="InterPro"/>
</dbReference>
<feature type="transmembrane region" description="Helical" evidence="1">
    <location>
        <begin position="12"/>
        <end position="34"/>
    </location>
</feature>
<dbReference type="InterPro" id="IPR003820">
    <property type="entry name" value="KdpC"/>
</dbReference>
<evidence type="ECO:0000313" key="3">
    <source>
        <dbReference type="Proteomes" id="UP000254785"/>
    </source>
</evidence>
<dbReference type="EC" id="3.6.3.12" evidence="2"/>